<dbReference type="RefSeq" id="XP_020054082.1">
    <property type="nucleotide sequence ID" value="XM_020196665.1"/>
</dbReference>
<evidence type="ECO:0000256" key="5">
    <source>
        <dbReference type="ARBA" id="ARBA00023002"/>
    </source>
</evidence>
<dbReference type="STRING" id="690307.A0A1L9WNJ2"/>
<dbReference type="InterPro" id="IPR038492">
    <property type="entry name" value="GBBH-like_N_sf"/>
</dbReference>
<evidence type="ECO:0000256" key="2">
    <source>
        <dbReference type="ARBA" id="ARBA00008654"/>
    </source>
</evidence>
<dbReference type="PANTHER" id="PTHR10696:SF25">
    <property type="entry name" value="OXIDOREDUCTASE AIM17-RELATED"/>
    <property type="match status" value="1"/>
</dbReference>
<dbReference type="GeneID" id="30970479"/>
<evidence type="ECO:0000256" key="6">
    <source>
        <dbReference type="ARBA" id="ARBA00023004"/>
    </source>
</evidence>
<keyword evidence="3" id="KW-0479">Metal-binding</keyword>
<dbReference type="GO" id="GO:0045329">
    <property type="term" value="P:carnitine biosynthetic process"/>
    <property type="evidence" value="ECO:0007669"/>
    <property type="project" value="TreeGrafter"/>
</dbReference>
<dbReference type="VEuPathDB" id="FungiDB:ASPACDRAFT_123649"/>
<accession>A0A1L9WNJ2</accession>
<dbReference type="Gene3D" id="3.30.2020.30">
    <property type="match status" value="1"/>
</dbReference>
<keyword evidence="11" id="KW-1185">Reference proteome</keyword>
<dbReference type="PANTHER" id="PTHR10696">
    <property type="entry name" value="GAMMA-BUTYROBETAINE HYDROXYLASE-RELATED"/>
    <property type="match status" value="1"/>
</dbReference>
<dbReference type="Gene3D" id="3.60.130.10">
    <property type="entry name" value="Clavaminate synthase-like"/>
    <property type="match status" value="1"/>
</dbReference>
<dbReference type="InterPro" id="IPR042098">
    <property type="entry name" value="TauD-like_sf"/>
</dbReference>
<sequence>MASLLKRSLLRSPRIATALTPALRRSYAKTPILWQEKKEEAEISAGHGRSPAPVNPSVLISESEFDPDDHQGAAFEDTHPERDRTTVNEEGRPSVRPLRIPIQIQGKWVDDIQATQDALLIKQPGRREFSVLYHTLRDACKCSQCVDPSTKQRNFRTTDIPLDIQPRSIEINNKRMVVDWDRGMASGEKIHRSQYDIDHVKHGVFAPLLEVASSKRRWRKIWNRATIEEHVYWVDYEDFMQESEEFALALRSLAETGLIFVKNIPDSRAEVEKIATRLGPLRNTFYGPTWDVRNKPNAENVAYTNQFLNFHMDLMYMNEPPGFQLLHCLRNSCDGGESLFADAFHVARSMYHDRRPYWKALTRLDLTYEYNHADHFYSNTWPVFEQEFPLPREGLRRRLTRVNYSPPFQASITDRYKDHGEYALAVKALAYFAAKLEDPKNVFELKLEPGQCVIFENRRVVHARRAFNTAQGDRWLAGAYVDEDAVLSRVRTVIRNRAFRNIWNERDYSPMFPRTPNQARRNKDPENWMANVWRAEEEEEKS</sequence>
<dbReference type="OrthoDB" id="406634at2759"/>
<comment type="similarity">
    <text evidence="2">Belongs to the gamma-BBH/TMLD family.</text>
</comment>
<keyword evidence="4" id="KW-0223">Dioxygenase</keyword>
<evidence type="ECO:0000256" key="7">
    <source>
        <dbReference type="SAM" id="MobiDB-lite"/>
    </source>
</evidence>
<dbReference type="InterPro" id="IPR003819">
    <property type="entry name" value="TauD/TfdA-like"/>
</dbReference>
<dbReference type="GO" id="GO:0016706">
    <property type="term" value="F:2-oxoglutarate-dependent dioxygenase activity"/>
    <property type="evidence" value="ECO:0007669"/>
    <property type="project" value="UniProtKB-ARBA"/>
</dbReference>
<dbReference type="Pfam" id="PF02668">
    <property type="entry name" value="TauD"/>
    <property type="match status" value="1"/>
</dbReference>
<dbReference type="SUPFAM" id="SSF51197">
    <property type="entry name" value="Clavaminate synthase-like"/>
    <property type="match status" value="1"/>
</dbReference>
<proteinExistence type="inferred from homology"/>
<protein>
    <recommendedName>
        <fullName evidence="12">TauD/TfdA-like domain-containing protein</fullName>
    </recommendedName>
</protein>
<feature type="domain" description="Gamma-butyrobetaine hydroxylase-like N-terminal" evidence="9">
    <location>
        <begin position="115"/>
        <end position="187"/>
    </location>
</feature>
<dbReference type="GO" id="GO:0005739">
    <property type="term" value="C:mitochondrion"/>
    <property type="evidence" value="ECO:0007669"/>
    <property type="project" value="TreeGrafter"/>
</dbReference>
<gene>
    <name evidence="10" type="ORF">ASPACDRAFT_123649</name>
</gene>
<keyword evidence="6" id="KW-0408">Iron</keyword>
<dbReference type="OMA" id="VHITWPN"/>
<evidence type="ECO:0000256" key="4">
    <source>
        <dbReference type="ARBA" id="ARBA00022964"/>
    </source>
</evidence>
<dbReference type="InterPro" id="IPR050411">
    <property type="entry name" value="AlphaKG_dependent_hydroxylases"/>
</dbReference>
<dbReference type="EMBL" id="KV878982">
    <property type="protein sequence ID" value="OJJ97742.1"/>
    <property type="molecule type" value="Genomic_DNA"/>
</dbReference>
<dbReference type="Proteomes" id="UP000184546">
    <property type="component" value="Unassembled WGS sequence"/>
</dbReference>
<evidence type="ECO:0000313" key="11">
    <source>
        <dbReference type="Proteomes" id="UP000184546"/>
    </source>
</evidence>
<name>A0A1L9WNJ2_ASPA1</name>
<evidence type="ECO:0000259" key="8">
    <source>
        <dbReference type="Pfam" id="PF02668"/>
    </source>
</evidence>
<reference evidence="11" key="1">
    <citation type="journal article" date="2017" name="Genome Biol.">
        <title>Comparative genomics reveals high biological diversity and specific adaptations in the industrially and medically important fungal genus Aspergillus.</title>
        <authorList>
            <person name="de Vries R.P."/>
            <person name="Riley R."/>
            <person name="Wiebenga A."/>
            <person name="Aguilar-Osorio G."/>
            <person name="Amillis S."/>
            <person name="Uchima C.A."/>
            <person name="Anderluh G."/>
            <person name="Asadollahi M."/>
            <person name="Askin M."/>
            <person name="Barry K."/>
            <person name="Battaglia E."/>
            <person name="Bayram O."/>
            <person name="Benocci T."/>
            <person name="Braus-Stromeyer S.A."/>
            <person name="Caldana C."/>
            <person name="Canovas D."/>
            <person name="Cerqueira G.C."/>
            <person name="Chen F."/>
            <person name="Chen W."/>
            <person name="Choi C."/>
            <person name="Clum A."/>
            <person name="Dos Santos R.A."/>
            <person name="Damasio A.R."/>
            <person name="Diallinas G."/>
            <person name="Emri T."/>
            <person name="Fekete E."/>
            <person name="Flipphi M."/>
            <person name="Freyberg S."/>
            <person name="Gallo A."/>
            <person name="Gournas C."/>
            <person name="Habgood R."/>
            <person name="Hainaut M."/>
            <person name="Harispe M.L."/>
            <person name="Henrissat B."/>
            <person name="Hilden K.S."/>
            <person name="Hope R."/>
            <person name="Hossain A."/>
            <person name="Karabika E."/>
            <person name="Karaffa L."/>
            <person name="Karanyi Z."/>
            <person name="Krasevec N."/>
            <person name="Kuo A."/>
            <person name="Kusch H."/>
            <person name="LaButti K."/>
            <person name="Lagendijk E.L."/>
            <person name="Lapidus A."/>
            <person name="Levasseur A."/>
            <person name="Lindquist E."/>
            <person name="Lipzen A."/>
            <person name="Logrieco A.F."/>
            <person name="MacCabe A."/>
            <person name="Maekelae M.R."/>
            <person name="Malavazi I."/>
            <person name="Melin P."/>
            <person name="Meyer V."/>
            <person name="Mielnichuk N."/>
            <person name="Miskei M."/>
            <person name="Molnar A.P."/>
            <person name="Mule G."/>
            <person name="Ngan C.Y."/>
            <person name="Orejas M."/>
            <person name="Orosz E."/>
            <person name="Ouedraogo J.P."/>
            <person name="Overkamp K.M."/>
            <person name="Park H.-S."/>
            <person name="Perrone G."/>
            <person name="Piumi F."/>
            <person name="Punt P.J."/>
            <person name="Ram A.F."/>
            <person name="Ramon A."/>
            <person name="Rauscher S."/>
            <person name="Record E."/>
            <person name="Riano-Pachon D.M."/>
            <person name="Robert V."/>
            <person name="Roehrig J."/>
            <person name="Ruller R."/>
            <person name="Salamov A."/>
            <person name="Salih N.S."/>
            <person name="Samson R.A."/>
            <person name="Sandor E."/>
            <person name="Sanguinetti M."/>
            <person name="Schuetze T."/>
            <person name="Sepcic K."/>
            <person name="Shelest E."/>
            <person name="Sherlock G."/>
            <person name="Sophianopoulou V."/>
            <person name="Squina F.M."/>
            <person name="Sun H."/>
            <person name="Susca A."/>
            <person name="Todd R.B."/>
            <person name="Tsang A."/>
            <person name="Unkles S.E."/>
            <person name="van de Wiele N."/>
            <person name="van Rossen-Uffink D."/>
            <person name="Oliveira J.V."/>
            <person name="Vesth T.C."/>
            <person name="Visser J."/>
            <person name="Yu J.-H."/>
            <person name="Zhou M."/>
            <person name="Andersen M.R."/>
            <person name="Archer D.B."/>
            <person name="Baker S.E."/>
            <person name="Benoit I."/>
            <person name="Brakhage A.A."/>
            <person name="Braus G.H."/>
            <person name="Fischer R."/>
            <person name="Frisvad J.C."/>
            <person name="Goldman G.H."/>
            <person name="Houbraken J."/>
            <person name="Oakley B."/>
            <person name="Pocsi I."/>
            <person name="Scazzocchio C."/>
            <person name="Seiboth B."/>
            <person name="vanKuyk P.A."/>
            <person name="Wortman J."/>
            <person name="Dyer P.S."/>
            <person name="Grigoriev I.V."/>
        </authorList>
    </citation>
    <scope>NUCLEOTIDE SEQUENCE [LARGE SCALE GENOMIC DNA]</scope>
    <source>
        <strain evidence="11">ATCC 16872 / CBS 172.66 / WB 5094</strain>
    </source>
</reference>
<dbReference type="GO" id="GO:0046872">
    <property type="term" value="F:metal ion binding"/>
    <property type="evidence" value="ECO:0007669"/>
    <property type="project" value="UniProtKB-KW"/>
</dbReference>
<feature type="region of interest" description="Disordered" evidence="7">
    <location>
        <begin position="63"/>
        <end position="92"/>
    </location>
</feature>
<evidence type="ECO:0000313" key="10">
    <source>
        <dbReference type="EMBL" id="OJJ97742.1"/>
    </source>
</evidence>
<comment type="cofactor">
    <cofactor evidence="1">
        <name>Fe(2+)</name>
        <dbReference type="ChEBI" id="CHEBI:29033"/>
    </cofactor>
</comment>
<feature type="domain" description="TauD/TfdA-like" evidence="8">
    <location>
        <begin position="234"/>
        <end position="480"/>
    </location>
</feature>
<dbReference type="CDD" id="cd00250">
    <property type="entry name" value="CAS_like"/>
    <property type="match status" value="1"/>
</dbReference>
<evidence type="ECO:0000259" key="9">
    <source>
        <dbReference type="Pfam" id="PF06155"/>
    </source>
</evidence>
<organism evidence="10 11">
    <name type="scientific">Aspergillus aculeatus (strain ATCC 16872 / CBS 172.66 / WB 5094)</name>
    <dbReference type="NCBI Taxonomy" id="690307"/>
    <lineage>
        <taxon>Eukaryota</taxon>
        <taxon>Fungi</taxon>
        <taxon>Dikarya</taxon>
        <taxon>Ascomycota</taxon>
        <taxon>Pezizomycotina</taxon>
        <taxon>Eurotiomycetes</taxon>
        <taxon>Eurotiomycetidae</taxon>
        <taxon>Eurotiales</taxon>
        <taxon>Aspergillaceae</taxon>
        <taxon>Aspergillus</taxon>
        <taxon>Aspergillus subgen. Circumdati</taxon>
    </lineage>
</organism>
<feature type="compositionally biased region" description="Basic and acidic residues" evidence="7">
    <location>
        <begin position="68"/>
        <end position="92"/>
    </location>
</feature>
<dbReference type="AlphaFoldDB" id="A0A1L9WNJ2"/>
<evidence type="ECO:0000256" key="1">
    <source>
        <dbReference type="ARBA" id="ARBA00001954"/>
    </source>
</evidence>
<dbReference type="Pfam" id="PF06155">
    <property type="entry name" value="GBBH-like_N"/>
    <property type="match status" value="1"/>
</dbReference>
<evidence type="ECO:0000256" key="3">
    <source>
        <dbReference type="ARBA" id="ARBA00022723"/>
    </source>
</evidence>
<evidence type="ECO:0008006" key="12">
    <source>
        <dbReference type="Google" id="ProtNLM"/>
    </source>
</evidence>
<keyword evidence="5" id="KW-0560">Oxidoreductase</keyword>
<dbReference type="InterPro" id="IPR010376">
    <property type="entry name" value="GBBH-like_N"/>
</dbReference>